<reference evidence="2" key="1">
    <citation type="journal article" date="2011" name="PLoS Genet.">
        <title>Genomic analysis of the necrotrophic fungal pathogens Sclerotinia sclerotiorum and Botrytis cinerea.</title>
        <authorList>
            <person name="Amselem J."/>
            <person name="Cuomo C.A."/>
            <person name="van Kan J.A."/>
            <person name="Viaud M."/>
            <person name="Benito E.P."/>
            <person name="Couloux A."/>
            <person name="Coutinho P.M."/>
            <person name="de Vries R.P."/>
            <person name="Dyer P.S."/>
            <person name="Fillinger S."/>
            <person name="Fournier E."/>
            <person name="Gout L."/>
            <person name="Hahn M."/>
            <person name="Kohn L."/>
            <person name="Lapalu N."/>
            <person name="Plummer K.M."/>
            <person name="Pradier J.M."/>
            <person name="Quevillon E."/>
            <person name="Sharon A."/>
            <person name="Simon A."/>
            <person name="ten Have A."/>
            <person name="Tudzynski B."/>
            <person name="Tudzynski P."/>
            <person name="Wincker P."/>
            <person name="Andrew M."/>
            <person name="Anthouard V."/>
            <person name="Beever R.E."/>
            <person name="Beffa R."/>
            <person name="Benoit I."/>
            <person name="Bouzid O."/>
            <person name="Brault B."/>
            <person name="Chen Z."/>
            <person name="Choquer M."/>
            <person name="Collemare J."/>
            <person name="Cotton P."/>
            <person name="Danchin E.G."/>
            <person name="Da Silva C."/>
            <person name="Gautier A."/>
            <person name="Giraud C."/>
            <person name="Giraud T."/>
            <person name="Gonzalez C."/>
            <person name="Grossetete S."/>
            <person name="Guldener U."/>
            <person name="Henrissat B."/>
            <person name="Howlett B.J."/>
            <person name="Kodira C."/>
            <person name="Kretschmer M."/>
            <person name="Lappartient A."/>
            <person name="Leroch M."/>
            <person name="Levis C."/>
            <person name="Mauceli E."/>
            <person name="Neuveglise C."/>
            <person name="Oeser B."/>
            <person name="Pearson M."/>
            <person name="Poulain J."/>
            <person name="Poussereau N."/>
            <person name="Quesneville H."/>
            <person name="Rascle C."/>
            <person name="Schumacher J."/>
            <person name="Segurens B."/>
            <person name="Sexton A."/>
            <person name="Silva E."/>
            <person name="Sirven C."/>
            <person name="Soanes D.M."/>
            <person name="Talbot N.J."/>
            <person name="Templeton M."/>
            <person name="Yandava C."/>
            <person name="Yarden O."/>
            <person name="Zeng Q."/>
            <person name="Rollins J.A."/>
            <person name="Lebrun M.H."/>
            <person name="Dickman M."/>
        </authorList>
    </citation>
    <scope>NUCLEOTIDE SEQUENCE [LARGE SCALE GENOMIC DNA]</scope>
    <source>
        <strain evidence="2">ATCC 18683 / 1980 / Ss-1</strain>
    </source>
</reference>
<dbReference type="KEGG" id="ssl:SS1G_06736"/>
<name>A7EN37_SCLS1</name>
<evidence type="ECO:0000313" key="2">
    <source>
        <dbReference type="Proteomes" id="UP000001312"/>
    </source>
</evidence>
<keyword evidence="2" id="KW-1185">Reference proteome</keyword>
<dbReference type="GeneID" id="5488679"/>
<dbReference type="InParanoid" id="A7EN37"/>
<dbReference type="RefSeq" id="XP_001592495.1">
    <property type="nucleotide sequence ID" value="XM_001592445.1"/>
</dbReference>
<organism evidence="1 2">
    <name type="scientific">Sclerotinia sclerotiorum (strain ATCC 18683 / 1980 / Ss-1)</name>
    <name type="common">White mold</name>
    <name type="synonym">Whetzelinia sclerotiorum</name>
    <dbReference type="NCBI Taxonomy" id="665079"/>
    <lineage>
        <taxon>Eukaryota</taxon>
        <taxon>Fungi</taxon>
        <taxon>Dikarya</taxon>
        <taxon>Ascomycota</taxon>
        <taxon>Pezizomycotina</taxon>
        <taxon>Leotiomycetes</taxon>
        <taxon>Helotiales</taxon>
        <taxon>Sclerotiniaceae</taxon>
        <taxon>Sclerotinia</taxon>
    </lineage>
</organism>
<accession>A7EN37</accession>
<sequence>MLSNSIIHYEGNDEVVDGRESLYSLLEKETSMSEFDTQLSVAVKAAASQCSHSATVWASVNT</sequence>
<proteinExistence type="predicted"/>
<evidence type="ECO:0000313" key="1">
    <source>
        <dbReference type="EMBL" id="EDO04253.1"/>
    </source>
</evidence>
<dbReference type="Proteomes" id="UP000001312">
    <property type="component" value="Unassembled WGS sequence"/>
</dbReference>
<gene>
    <name evidence="1" type="ORF">SS1G_06736</name>
</gene>
<dbReference type="AlphaFoldDB" id="A7EN37"/>
<dbReference type="EMBL" id="CH476628">
    <property type="protein sequence ID" value="EDO04253.1"/>
    <property type="molecule type" value="Genomic_DNA"/>
</dbReference>
<protein>
    <submittedName>
        <fullName evidence="1">Uncharacterized protein</fullName>
    </submittedName>
</protein>